<evidence type="ECO:0000313" key="7">
    <source>
        <dbReference type="EMBL" id="TXJ23992.1"/>
    </source>
</evidence>
<organism evidence="10 20">
    <name type="scientific">Brachyspira aalborgi</name>
    <dbReference type="NCBI Taxonomy" id="29522"/>
    <lineage>
        <taxon>Bacteria</taxon>
        <taxon>Pseudomonadati</taxon>
        <taxon>Spirochaetota</taxon>
        <taxon>Spirochaetia</taxon>
        <taxon>Brachyspirales</taxon>
        <taxon>Brachyspiraceae</taxon>
        <taxon>Brachyspira</taxon>
    </lineage>
</organism>
<evidence type="ECO:0000259" key="5">
    <source>
        <dbReference type="Pfam" id="PF13407"/>
    </source>
</evidence>
<evidence type="ECO:0000256" key="2">
    <source>
        <dbReference type="ARBA" id="ARBA00007639"/>
    </source>
</evidence>
<dbReference type="Proteomes" id="UP000324574">
    <property type="component" value="Unassembled WGS sequence"/>
</dbReference>
<evidence type="ECO:0000313" key="13">
    <source>
        <dbReference type="EMBL" id="TXJ59857.1"/>
    </source>
</evidence>
<keyword evidence="16" id="KW-1185">Reference proteome</keyword>
<dbReference type="EMBL" id="SAYB01000003">
    <property type="protein sequence ID" value="TXJ38219.1"/>
    <property type="molecule type" value="Genomic_DNA"/>
</dbReference>
<dbReference type="Pfam" id="PF13407">
    <property type="entry name" value="Peripla_BP_4"/>
    <property type="match status" value="1"/>
</dbReference>
<evidence type="ECO:0000313" key="10">
    <source>
        <dbReference type="EMBL" id="TXJ38507.1"/>
    </source>
</evidence>
<evidence type="ECO:0000313" key="12">
    <source>
        <dbReference type="EMBL" id="TXJ55204.1"/>
    </source>
</evidence>
<dbReference type="AlphaFoldDB" id="A0A5C8EKI2"/>
<dbReference type="Proteomes" id="UP000322814">
    <property type="component" value="Unassembled WGS sequence"/>
</dbReference>
<dbReference type="SUPFAM" id="SSF53822">
    <property type="entry name" value="Periplasmic binding protein-like I"/>
    <property type="match status" value="1"/>
</dbReference>
<dbReference type="EMBL" id="SAYA01000023">
    <property type="protein sequence ID" value="TXJ23992.1"/>
    <property type="molecule type" value="Genomic_DNA"/>
</dbReference>
<dbReference type="PROSITE" id="PS51257">
    <property type="entry name" value="PROKAR_LIPOPROTEIN"/>
    <property type="match status" value="1"/>
</dbReference>
<dbReference type="Proteomes" id="UP000324336">
    <property type="component" value="Unassembled WGS sequence"/>
</dbReference>
<evidence type="ECO:0000256" key="4">
    <source>
        <dbReference type="SAM" id="SignalP"/>
    </source>
</evidence>
<dbReference type="EMBL" id="SAYD01000018">
    <property type="protein sequence ID" value="TXJ38507.1"/>
    <property type="molecule type" value="Genomic_DNA"/>
</dbReference>
<gene>
    <name evidence="11" type="ORF">EPJ70_10705</name>
    <name evidence="8" type="ORF">EPJ71_08295</name>
    <name evidence="7" type="ORF">EPJ73_08990</name>
    <name evidence="13" type="ORF">EPJ74_08220</name>
    <name evidence="12" type="ORF">EPJ76_06325</name>
    <name evidence="9" type="ORF">EPJ78_05845</name>
    <name evidence="6" type="ORF">EPJ80_07135</name>
    <name evidence="10" type="ORF">EPJ81_05040</name>
</gene>
<dbReference type="CDD" id="cd01536">
    <property type="entry name" value="PBP1_ABC_sugar_binding-like"/>
    <property type="match status" value="1"/>
</dbReference>
<feature type="chain" id="PRO_5044619427" description="Periplasmic binding protein domain-containing protein" evidence="4">
    <location>
        <begin position="19"/>
        <end position="309"/>
    </location>
</feature>
<dbReference type="InterPro" id="IPR025997">
    <property type="entry name" value="SBP_2_dom"/>
</dbReference>
<dbReference type="EMBL" id="SAYK01000007">
    <property type="protein sequence ID" value="TXJ59857.1"/>
    <property type="molecule type" value="Genomic_DNA"/>
</dbReference>
<evidence type="ECO:0000313" key="18">
    <source>
        <dbReference type="Proteomes" id="UP000324336"/>
    </source>
</evidence>
<dbReference type="Proteomes" id="UP000322659">
    <property type="component" value="Unassembled WGS sequence"/>
</dbReference>
<evidence type="ECO:0000313" key="11">
    <source>
        <dbReference type="EMBL" id="TXJ43571.1"/>
    </source>
</evidence>
<dbReference type="InterPro" id="IPR028082">
    <property type="entry name" value="Peripla_BP_I"/>
</dbReference>
<dbReference type="RefSeq" id="WP_021959267.1">
    <property type="nucleotide sequence ID" value="NZ_SAXT01000005.1"/>
</dbReference>
<dbReference type="Proteomes" id="UP000322188">
    <property type="component" value="Unassembled WGS sequence"/>
</dbReference>
<reference evidence="14 15" key="1">
    <citation type="journal article" date="1992" name="Lakartidningen">
        <title>[Penicillin V and not amoxicillin is the first choice preparation in acute otitis].</title>
        <authorList>
            <person name="Kamme C."/>
            <person name="Lundgren K."/>
            <person name="Prellner K."/>
        </authorList>
    </citation>
    <scope>NUCLEOTIDE SEQUENCE [LARGE SCALE GENOMIC DNA]</scope>
    <source>
        <strain evidence="13 14">PC2022III</strain>
        <strain evidence="12 15">PC3053II</strain>
        <strain evidence="11 19">PC3714II</strain>
        <strain evidence="10 20">PC3997IV</strain>
        <strain evidence="9 17">PC4580III</strain>
        <strain evidence="7 18">PC4597II</strain>
        <strain evidence="8 16">PC5099IV</strain>
        <strain evidence="6 21">W1</strain>
    </source>
</reference>
<evidence type="ECO:0000313" key="17">
    <source>
        <dbReference type="Proteomes" id="UP000322814"/>
    </source>
</evidence>
<evidence type="ECO:0000313" key="15">
    <source>
        <dbReference type="Proteomes" id="UP000322327"/>
    </source>
</evidence>
<dbReference type="EMBL" id="SAYG01000013">
    <property type="protein sequence ID" value="TXJ43571.1"/>
    <property type="molecule type" value="Genomic_DNA"/>
</dbReference>
<evidence type="ECO:0000313" key="19">
    <source>
        <dbReference type="Proteomes" id="UP000324574"/>
    </source>
</evidence>
<dbReference type="GO" id="GO:0030246">
    <property type="term" value="F:carbohydrate binding"/>
    <property type="evidence" value="ECO:0007669"/>
    <property type="project" value="UniProtKB-ARBA"/>
</dbReference>
<dbReference type="EMBL" id="SAXZ01000012">
    <property type="protein sequence ID" value="TXJ32087.1"/>
    <property type="molecule type" value="Genomic_DNA"/>
</dbReference>
<accession>A0A5C8EKI2</accession>
<dbReference type="EMBL" id="SAYI01000018">
    <property type="protein sequence ID" value="TXJ55204.1"/>
    <property type="molecule type" value="Genomic_DNA"/>
</dbReference>
<dbReference type="EMBL" id="SAXT01000005">
    <property type="protein sequence ID" value="TXJ11492.1"/>
    <property type="molecule type" value="Genomic_DNA"/>
</dbReference>
<dbReference type="GO" id="GO:0030313">
    <property type="term" value="C:cell envelope"/>
    <property type="evidence" value="ECO:0007669"/>
    <property type="project" value="UniProtKB-SubCell"/>
</dbReference>
<evidence type="ECO:0000313" key="8">
    <source>
        <dbReference type="EMBL" id="TXJ32087.1"/>
    </source>
</evidence>
<evidence type="ECO:0000313" key="6">
    <source>
        <dbReference type="EMBL" id="TXJ11492.1"/>
    </source>
</evidence>
<evidence type="ECO:0000256" key="1">
    <source>
        <dbReference type="ARBA" id="ARBA00004196"/>
    </source>
</evidence>
<dbReference type="Proteomes" id="UP000325002">
    <property type="component" value="Unassembled WGS sequence"/>
</dbReference>
<dbReference type="Proteomes" id="UP000325116">
    <property type="component" value="Unassembled WGS sequence"/>
</dbReference>
<comment type="caution">
    <text evidence="10">The sequence shown here is derived from an EMBL/GenBank/DDBJ whole genome shotgun (WGS) entry which is preliminary data.</text>
</comment>
<evidence type="ECO:0000313" key="14">
    <source>
        <dbReference type="Proteomes" id="UP000322188"/>
    </source>
</evidence>
<feature type="domain" description="Periplasmic binding protein" evidence="5">
    <location>
        <begin position="33"/>
        <end position="291"/>
    </location>
</feature>
<comment type="similarity">
    <text evidence="2">Belongs to the bacterial solute-binding protein 2 family.</text>
</comment>
<dbReference type="PANTHER" id="PTHR46847">
    <property type="entry name" value="D-ALLOSE-BINDING PERIPLASMIC PROTEIN-RELATED"/>
    <property type="match status" value="1"/>
</dbReference>
<evidence type="ECO:0000313" key="9">
    <source>
        <dbReference type="EMBL" id="TXJ38219.1"/>
    </source>
</evidence>
<feature type="signal peptide" evidence="4">
    <location>
        <begin position="1"/>
        <end position="18"/>
    </location>
</feature>
<evidence type="ECO:0000256" key="3">
    <source>
        <dbReference type="ARBA" id="ARBA00022729"/>
    </source>
</evidence>
<evidence type="ECO:0000313" key="16">
    <source>
        <dbReference type="Proteomes" id="UP000322659"/>
    </source>
</evidence>
<name>A0A5C8EKI2_9SPIR</name>
<protein>
    <recommendedName>
        <fullName evidence="5">Periplasmic binding protein domain-containing protein</fullName>
    </recommendedName>
</protein>
<dbReference type="Gene3D" id="3.40.50.2300">
    <property type="match status" value="2"/>
</dbReference>
<reference evidence="10" key="2">
    <citation type="submission" date="2019-01" db="EMBL/GenBank/DDBJ databases">
        <authorList>
            <person name="Thorell K."/>
        </authorList>
    </citation>
    <scope>NUCLEOTIDE SEQUENCE</scope>
    <source>
        <strain evidence="13">PC2022III</strain>
        <strain evidence="12">PC3053II</strain>
        <strain evidence="11">PC3714II</strain>
        <strain evidence="10">PC3997IV</strain>
        <strain evidence="9">PC4580III</strain>
        <strain evidence="7">PC4597II</strain>
        <strain evidence="8">PC5099IV</strain>
        <strain evidence="6">W1</strain>
    </source>
</reference>
<comment type="subcellular location">
    <subcellularLocation>
        <location evidence="1">Cell envelope</location>
    </subcellularLocation>
</comment>
<evidence type="ECO:0000313" key="20">
    <source>
        <dbReference type="Proteomes" id="UP000325002"/>
    </source>
</evidence>
<keyword evidence="3 4" id="KW-0732">Signal</keyword>
<sequence>MKRTLVFLLIVAMMLASCGESGQKKKKIVGAFNDFNDTFLVYVRQEMERYVKEKYQNYEISFVDGRGDHATLQSALENVAIQDVDGVLINLVNPESAGPIDEIFVKDNIPHLYFNRMPLNLSEDSFYYVGIDEYQCGSMQAEYVSQFRKTGNAVVLLGILGNDSVIKRTAGAKDYLAQNVKGIKVSREQTGNWQREQGLRIVETWLTAGVQIDVVFANNDEMALGASQALLQAGKKIGTGNGEVIICGIDATPDGQNAIREGTMSMSVLQDSTVLAQKSIDNIISVIEGKQVAKLDLMAPVVITKDNVQ</sequence>
<evidence type="ECO:0000313" key="21">
    <source>
        <dbReference type="Proteomes" id="UP000325116"/>
    </source>
</evidence>
<proteinExistence type="inferred from homology"/>
<dbReference type="PANTHER" id="PTHR46847:SF1">
    <property type="entry name" value="D-ALLOSE-BINDING PERIPLASMIC PROTEIN-RELATED"/>
    <property type="match status" value="1"/>
</dbReference>
<dbReference type="Proteomes" id="UP000322327">
    <property type="component" value="Unassembled WGS sequence"/>
</dbReference>
<dbReference type="GeneID" id="61067302"/>